<evidence type="ECO:0000313" key="2">
    <source>
        <dbReference type="EMBL" id="CAH1975988.1"/>
    </source>
</evidence>
<accession>A0A9P0PBU4</accession>
<keyword evidence="1" id="KW-0812">Transmembrane</keyword>
<feature type="transmembrane region" description="Helical" evidence="1">
    <location>
        <begin position="7"/>
        <end position="26"/>
    </location>
</feature>
<evidence type="ECO:0000313" key="3">
    <source>
        <dbReference type="Proteomes" id="UP001152888"/>
    </source>
</evidence>
<keyword evidence="3" id="KW-1185">Reference proteome</keyword>
<dbReference type="AlphaFoldDB" id="A0A9P0PBU4"/>
<gene>
    <name evidence="2" type="ORF">ACAOBT_LOCUS11882</name>
</gene>
<organism evidence="2 3">
    <name type="scientific">Acanthoscelides obtectus</name>
    <name type="common">Bean weevil</name>
    <name type="synonym">Bruchus obtectus</name>
    <dbReference type="NCBI Taxonomy" id="200917"/>
    <lineage>
        <taxon>Eukaryota</taxon>
        <taxon>Metazoa</taxon>
        <taxon>Ecdysozoa</taxon>
        <taxon>Arthropoda</taxon>
        <taxon>Hexapoda</taxon>
        <taxon>Insecta</taxon>
        <taxon>Pterygota</taxon>
        <taxon>Neoptera</taxon>
        <taxon>Endopterygota</taxon>
        <taxon>Coleoptera</taxon>
        <taxon>Polyphaga</taxon>
        <taxon>Cucujiformia</taxon>
        <taxon>Chrysomeloidea</taxon>
        <taxon>Chrysomelidae</taxon>
        <taxon>Bruchinae</taxon>
        <taxon>Bruchini</taxon>
        <taxon>Acanthoscelides</taxon>
    </lineage>
</organism>
<reference evidence="2" key="1">
    <citation type="submission" date="2022-03" db="EMBL/GenBank/DDBJ databases">
        <authorList>
            <person name="Sayadi A."/>
        </authorList>
    </citation>
    <scope>NUCLEOTIDE SEQUENCE</scope>
</reference>
<proteinExistence type="predicted"/>
<keyword evidence="1" id="KW-0472">Membrane</keyword>
<dbReference type="Proteomes" id="UP001152888">
    <property type="component" value="Unassembled WGS sequence"/>
</dbReference>
<sequence length="34" mass="3680">MTAATDAFLPLLEGFLFLFGTGLMSYGETNPKLL</sequence>
<comment type="caution">
    <text evidence="2">The sequence shown here is derived from an EMBL/GenBank/DDBJ whole genome shotgun (WGS) entry which is preliminary data.</text>
</comment>
<protein>
    <submittedName>
        <fullName evidence="2">Uncharacterized protein</fullName>
    </submittedName>
</protein>
<dbReference type="EMBL" id="CAKOFQ010006842">
    <property type="protein sequence ID" value="CAH1975988.1"/>
    <property type="molecule type" value="Genomic_DNA"/>
</dbReference>
<keyword evidence="1" id="KW-1133">Transmembrane helix</keyword>
<evidence type="ECO:0000256" key="1">
    <source>
        <dbReference type="SAM" id="Phobius"/>
    </source>
</evidence>
<name>A0A9P0PBU4_ACAOB</name>